<keyword evidence="1" id="KW-0175">Coiled coil</keyword>
<protein>
    <submittedName>
        <fullName evidence="3 4">Uncharacterized protein</fullName>
    </submittedName>
</protein>
<evidence type="ECO:0000313" key="4">
    <source>
        <dbReference type="EnsemblProtists" id="EKX43576"/>
    </source>
</evidence>
<evidence type="ECO:0000256" key="1">
    <source>
        <dbReference type="SAM" id="Coils"/>
    </source>
</evidence>
<reference evidence="5" key="2">
    <citation type="submission" date="2012-11" db="EMBL/GenBank/DDBJ databases">
        <authorList>
            <person name="Kuo A."/>
            <person name="Curtis B.A."/>
            <person name="Tanifuji G."/>
            <person name="Burki F."/>
            <person name="Gruber A."/>
            <person name="Irimia M."/>
            <person name="Maruyama S."/>
            <person name="Arias M.C."/>
            <person name="Ball S.G."/>
            <person name="Gile G.H."/>
            <person name="Hirakawa Y."/>
            <person name="Hopkins J.F."/>
            <person name="Rensing S.A."/>
            <person name="Schmutz J."/>
            <person name="Symeonidi A."/>
            <person name="Elias M."/>
            <person name="Eveleigh R.J."/>
            <person name="Herman E.K."/>
            <person name="Klute M.J."/>
            <person name="Nakayama T."/>
            <person name="Obornik M."/>
            <person name="Reyes-Prieto A."/>
            <person name="Armbrust E.V."/>
            <person name="Aves S.J."/>
            <person name="Beiko R.G."/>
            <person name="Coutinho P."/>
            <person name="Dacks J.B."/>
            <person name="Durnford D.G."/>
            <person name="Fast N.M."/>
            <person name="Green B.R."/>
            <person name="Grisdale C."/>
            <person name="Hempe F."/>
            <person name="Henrissat B."/>
            <person name="Hoppner M.P."/>
            <person name="Ishida K.-I."/>
            <person name="Kim E."/>
            <person name="Koreny L."/>
            <person name="Kroth P.G."/>
            <person name="Liu Y."/>
            <person name="Malik S.-B."/>
            <person name="Maier U.G."/>
            <person name="McRose D."/>
            <person name="Mock T."/>
            <person name="Neilson J.A."/>
            <person name="Onodera N.T."/>
            <person name="Poole A.M."/>
            <person name="Pritham E.J."/>
            <person name="Richards T.A."/>
            <person name="Rocap G."/>
            <person name="Roy S.W."/>
            <person name="Sarai C."/>
            <person name="Schaack S."/>
            <person name="Shirato S."/>
            <person name="Slamovits C.H."/>
            <person name="Spencer D.F."/>
            <person name="Suzuki S."/>
            <person name="Worden A.Z."/>
            <person name="Zauner S."/>
            <person name="Barry K."/>
            <person name="Bell C."/>
            <person name="Bharti A.K."/>
            <person name="Crow J.A."/>
            <person name="Grimwood J."/>
            <person name="Kramer R."/>
            <person name="Lindquist E."/>
            <person name="Lucas S."/>
            <person name="Salamov A."/>
            <person name="McFadden G.I."/>
            <person name="Lane C.E."/>
            <person name="Keeling P.J."/>
            <person name="Gray M.W."/>
            <person name="Grigoriev I.V."/>
            <person name="Archibald J.M."/>
        </authorList>
    </citation>
    <scope>NUCLEOTIDE SEQUENCE</scope>
    <source>
        <strain evidence="5">CCMP2712</strain>
    </source>
</reference>
<evidence type="ECO:0000256" key="2">
    <source>
        <dbReference type="SAM" id="SignalP"/>
    </source>
</evidence>
<dbReference type="EMBL" id="JH993009">
    <property type="protein sequence ID" value="EKX43576.1"/>
    <property type="molecule type" value="Genomic_DNA"/>
</dbReference>
<dbReference type="AlphaFoldDB" id="L1J4Y9"/>
<dbReference type="EnsemblProtists" id="EKX43576">
    <property type="protein sequence ID" value="EKX43576"/>
    <property type="gene ID" value="GUITHDRAFT_110381"/>
</dbReference>
<keyword evidence="5" id="KW-1185">Reference proteome</keyword>
<keyword evidence="2" id="KW-0732">Signal</keyword>
<feature type="signal peptide" evidence="2">
    <location>
        <begin position="1"/>
        <end position="22"/>
    </location>
</feature>
<feature type="chain" id="PRO_5008770912" evidence="2">
    <location>
        <begin position="23"/>
        <end position="98"/>
    </location>
</feature>
<organism evidence="3">
    <name type="scientific">Guillardia theta (strain CCMP2712)</name>
    <name type="common">Cryptophyte</name>
    <dbReference type="NCBI Taxonomy" id="905079"/>
    <lineage>
        <taxon>Eukaryota</taxon>
        <taxon>Cryptophyceae</taxon>
        <taxon>Pyrenomonadales</taxon>
        <taxon>Geminigeraceae</taxon>
        <taxon>Guillardia</taxon>
    </lineage>
</organism>
<name>L1J4Y9_GUITC</name>
<reference evidence="3 5" key="1">
    <citation type="journal article" date="2012" name="Nature">
        <title>Algal genomes reveal evolutionary mosaicism and the fate of nucleomorphs.</title>
        <authorList>
            <consortium name="DOE Joint Genome Institute"/>
            <person name="Curtis B.A."/>
            <person name="Tanifuji G."/>
            <person name="Burki F."/>
            <person name="Gruber A."/>
            <person name="Irimia M."/>
            <person name="Maruyama S."/>
            <person name="Arias M.C."/>
            <person name="Ball S.G."/>
            <person name="Gile G.H."/>
            <person name="Hirakawa Y."/>
            <person name="Hopkins J.F."/>
            <person name="Kuo A."/>
            <person name="Rensing S.A."/>
            <person name="Schmutz J."/>
            <person name="Symeonidi A."/>
            <person name="Elias M."/>
            <person name="Eveleigh R.J."/>
            <person name="Herman E.K."/>
            <person name="Klute M.J."/>
            <person name="Nakayama T."/>
            <person name="Obornik M."/>
            <person name="Reyes-Prieto A."/>
            <person name="Armbrust E.V."/>
            <person name="Aves S.J."/>
            <person name="Beiko R.G."/>
            <person name="Coutinho P."/>
            <person name="Dacks J.B."/>
            <person name="Durnford D.G."/>
            <person name="Fast N.M."/>
            <person name="Green B.R."/>
            <person name="Grisdale C.J."/>
            <person name="Hempel F."/>
            <person name="Henrissat B."/>
            <person name="Hoppner M.P."/>
            <person name="Ishida K."/>
            <person name="Kim E."/>
            <person name="Koreny L."/>
            <person name="Kroth P.G."/>
            <person name="Liu Y."/>
            <person name="Malik S.B."/>
            <person name="Maier U.G."/>
            <person name="McRose D."/>
            <person name="Mock T."/>
            <person name="Neilson J.A."/>
            <person name="Onodera N.T."/>
            <person name="Poole A.M."/>
            <person name="Pritham E.J."/>
            <person name="Richards T.A."/>
            <person name="Rocap G."/>
            <person name="Roy S.W."/>
            <person name="Sarai C."/>
            <person name="Schaack S."/>
            <person name="Shirato S."/>
            <person name="Slamovits C.H."/>
            <person name="Spencer D.F."/>
            <person name="Suzuki S."/>
            <person name="Worden A.Z."/>
            <person name="Zauner S."/>
            <person name="Barry K."/>
            <person name="Bell C."/>
            <person name="Bharti A.K."/>
            <person name="Crow J.A."/>
            <person name="Grimwood J."/>
            <person name="Kramer R."/>
            <person name="Lindquist E."/>
            <person name="Lucas S."/>
            <person name="Salamov A."/>
            <person name="McFadden G.I."/>
            <person name="Lane C.E."/>
            <person name="Keeling P.J."/>
            <person name="Gray M.W."/>
            <person name="Grigoriev I.V."/>
            <person name="Archibald J.M."/>
        </authorList>
    </citation>
    <scope>NUCLEOTIDE SEQUENCE</scope>
    <source>
        <strain evidence="3 5">CCMP2712</strain>
    </source>
</reference>
<dbReference type="GeneID" id="17300308"/>
<dbReference type="KEGG" id="gtt:GUITHDRAFT_110381"/>
<sequence length="98" mass="11003">MKLSLSLLLLVPITNNVVPTKGNEVETFFDASNPAIGDMTIEELLESVYEKEVQRILAEAEKMQEKLREKANEAKEILLAKPTKENEEKLESLISICA</sequence>
<evidence type="ECO:0000313" key="3">
    <source>
        <dbReference type="EMBL" id="EKX43576.1"/>
    </source>
</evidence>
<proteinExistence type="predicted"/>
<dbReference type="PaxDb" id="55529-EKX43576"/>
<dbReference type="RefSeq" id="XP_005830556.1">
    <property type="nucleotide sequence ID" value="XM_005830499.1"/>
</dbReference>
<reference evidence="4" key="3">
    <citation type="submission" date="2016-03" db="UniProtKB">
        <authorList>
            <consortium name="EnsemblProtists"/>
        </authorList>
    </citation>
    <scope>IDENTIFICATION</scope>
</reference>
<dbReference type="HOGENOM" id="CLU_2338014_0_0_1"/>
<feature type="coiled-coil region" evidence="1">
    <location>
        <begin position="46"/>
        <end position="80"/>
    </location>
</feature>
<accession>L1J4Y9</accession>
<dbReference type="Proteomes" id="UP000011087">
    <property type="component" value="Unassembled WGS sequence"/>
</dbReference>
<gene>
    <name evidence="3" type="ORF">GUITHDRAFT_110381</name>
</gene>
<evidence type="ECO:0000313" key="5">
    <source>
        <dbReference type="Proteomes" id="UP000011087"/>
    </source>
</evidence>